<reference evidence="2 3" key="1">
    <citation type="submission" date="2017-11" db="EMBL/GenBank/DDBJ databases">
        <title>Comparative genomics of Botrytis spp.</title>
        <authorList>
            <person name="Valero-Jimenez C.A."/>
            <person name="Tapia P."/>
            <person name="Veloso J."/>
            <person name="Silva-Moreno E."/>
            <person name="Staats M."/>
            <person name="Valdes J.H."/>
            <person name="Van Kan J.A.L."/>
        </authorList>
    </citation>
    <scope>NUCLEOTIDE SEQUENCE [LARGE SCALE GENOMIC DNA]</scope>
    <source>
        <strain evidence="2 3">MUCL2830</strain>
    </source>
</reference>
<keyword evidence="3" id="KW-1185">Reference proteome</keyword>
<comment type="caution">
    <text evidence="2">The sequence shown here is derived from an EMBL/GenBank/DDBJ whole genome shotgun (WGS) entry which is preliminary data.</text>
</comment>
<accession>A0A4Y8DK58</accession>
<dbReference type="OrthoDB" id="39175at2759"/>
<gene>
    <name evidence="2" type="ORF">BOTCAL_0004g00570</name>
</gene>
<proteinExistence type="predicted"/>
<feature type="region of interest" description="Disordered" evidence="1">
    <location>
        <begin position="1"/>
        <end position="58"/>
    </location>
</feature>
<organism evidence="2 3">
    <name type="scientific">Botryotinia calthae</name>
    <dbReference type="NCBI Taxonomy" id="38488"/>
    <lineage>
        <taxon>Eukaryota</taxon>
        <taxon>Fungi</taxon>
        <taxon>Dikarya</taxon>
        <taxon>Ascomycota</taxon>
        <taxon>Pezizomycotina</taxon>
        <taxon>Leotiomycetes</taxon>
        <taxon>Helotiales</taxon>
        <taxon>Sclerotiniaceae</taxon>
        <taxon>Botryotinia</taxon>
    </lineage>
</organism>
<evidence type="ECO:0000313" key="3">
    <source>
        <dbReference type="Proteomes" id="UP000297299"/>
    </source>
</evidence>
<dbReference type="AlphaFoldDB" id="A0A4Y8DK58"/>
<dbReference type="STRING" id="38488.A0A4Y8DK58"/>
<dbReference type="Proteomes" id="UP000297299">
    <property type="component" value="Unassembled WGS sequence"/>
</dbReference>
<feature type="compositionally biased region" description="Polar residues" evidence="1">
    <location>
        <begin position="10"/>
        <end position="21"/>
    </location>
</feature>
<name>A0A4Y8DK58_9HELO</name>
<dbReference type="EMBL" id="PHWZ01000004">
    <property type="protein sequence ID" value="TEY86702.1"/>
    <property type="molecule type" value="Genomic_DNA"/>
</dbReference>
<protein>
    <submittedName>
        <fullName evidence="2">Uncharacterized protein</fullName>
    </submittedName>
</protein>
<sequence length="148" mass="16323">MKSLIELSNRESPPSSGQDATSFVHEEQQSQLPNPAGATGLENSGAIPHNPVRNKDQIDDMEFELPESNQNICSPTTQETTQMFAPTSSMAQSQILGHHTSHQTVQNFSPHVEHVECADLLGSKVGDPSIKRGFHLLEMLRIMINHIE</sequence>
<evidence type="ECO:0000313" key="2">
    <source>
        <dbReference type="EMBL" id="TEY86702.1"/>
    </source>
</evidence>
<evidence type="ECO:0000256" key="1">
    <source>
        <dbReference type="SAM" id="MobiDB-lite"/>
    </source>
</evidence>